<name>A0A1F7YXY3_9BACT</name>
<comment type="caution">
    <text evidence="1">The sequence shown here is derived from an EMBL/GenBank/DDBJ whole genome shotgun (WGS) entry which is preliminary data.</text>
</comment>
<evidence type="ECO:0000313" key="2">
    <source>
        <dbReference type="Proteomes" id="UP000178870"/>
    </source>
</evidence>
<evidence type="ECO:0000313" key="1">
    <source>
        <dbReference type="EMBL" id="OGM32192.1"/>
    </source>
</evidence>
<reference evidence="1 2" key="1">
    <citation type="journal article" date="2016" name="Nat. Commun.">
        <title>Thousands of microbial genomes shed light on interconnected biogeochemical processes in an aquifer system.</title>
        <authorList>
            <person name="Anantharaman K."/>
            <person name="Brown C.T."/>
            <person name="Hug L.A."/>
            <person name="Sharon I."/>
            <person name="Castelle C.J."/>
            <person name="Probst A.J."/>
            <person name="Thomas B.C."/>
            <person name="Singh A."/>
            <person name="Wilkins M.J."/>
            <person name="Karaoz U."/>
            <person name="Brodie E.L."/>
            <person name="Williams K.H."/>
            <person name="Hubbard S.S."/>
            <person name="Banfield J.F."/>
        </authorList>
    </citation>
    <scope>NUCLEOTIDE SEQUENCE [LARGE SCALE GENOMIC DNA]</scope>
</reference>
<organism evidence="1 2">
    <name type="scientific">Candidatus Woesebacteria bacterium RIFCSPHIGHO2_01_FULL_44_21</name>
    <dbReference type="NCBI Taxonomy" id="1802503"/>
    <lineage>
        <taxon>Bacteria</taxon>
        <taxon>Candidatus Woeseibacteriota</taxon>
    </lineage>
</organism>
<dbReference type="AlphaFoldDB" id="A0A1F7YXY3"/>
<accession>A0A1F7YXY3</accession>
<dbReference type="EMBL" id="MGGP01000017">
    <property type="protein sequence ID" value="OGM32192.1"/>
    <property type="molecule type" value="Genomic_DNA"/>
</dbReference>
<protein>
    <submittedName>
        <fullName evidence="1">Uncharacterized protein</fullName>
    </submittedName>
</protein>
<gene>
    <name evidence="1" type="ORF">A2803_00570</name>
</gene>
<proteinExistence type="predicted"/>
<dbReference type="Proteomes" id="UP000178870">
    <property type="component" value="Unassembled WGS sequence"/>
</dbReference>
<sequence>MSHEPSYLDVSTDLKRCIYASYTKDKFRNKEFIHFYNEALKNLSAAKKEKTTKDIEIAESLIKNSQKLDGDYRRDSLLTAAILLRI</sequence>